<name>A0AAN8G4C1_PATCE</name>
<sequence length="619" mass="71956">MANDLNINWEEYLREDDPNVLFDLFLAKFNKAKEKSIPKIDQKKAYKAKKHNYIPLDDKTVKRIKKKHRCWQRYMETKDGKLYQEYIKTRNQVKSLIRKAKKNMEKDIAKNAKTNPKKFWQYANSKRKTKPGIAELKTKQENGEIKTTKSEQEKAEVLAEFFTSVFTVEPEGEIPGIEERIIHQKFINLPIKEEDITKLLKELIPTKSTGPDGLHPKALKELHGTIAKPLTIIFNASLQSGKVPDLWKIGNIIALFKKGDKSDPGNYRPVSLTSVACKLMEKEIRAVIVKHMVANKLFSKKQFGFISGRSTTLQLLKVMDEWTEIIDNGGSIDAIYMDFMKAFDKVPHRRLIKKLDSYGLSKTIIVWVEDFLNNRKQKVSVNGHESRQQNVTSGIPQGSVLGPILFVIYINDMPDCVLAPTYLFADDTKIYAEIKNKDDSNSLQYDLDKLQQWSNKWLLRFHPNKCKVVRVTNKKFKEEQTTQEYNLYNQNGEKIILEYSEGEKDIGVLVDRALNFSKHIQQQVNKANSIMGLIRRTFTHLDETTFKYLFQALVRPNLEYAAAVWSPHRKNDINSIENVQRRATKLIPSLKNLEYQERLRKLKMPTLTYRRRRGDIITK</sequence>
<dbReference type="AlphaFoldDB" id="A0AAN8G4C1"/>
<reference evidence="2 3" key="1">
    <citation type="submission" date="2024-01" db="EMBL/GenBank/DDBJ databases">
        <title>The genome of the rayed Mediterranean limpet Patella caerulea (Linnaeus, 1758).</title>
        <authorList>
            <person name="Anh-Thu Weber A."/>
            <person name="Halstead-Nussloch G."/>
        </authorList>
    </citation>
    <scope>NUCLEOTIDE SEQUENCE [LARGE SCALE GENOMIC DNA]</scope>
    <source>
        <strain evidence="2">AATW-2023a</strain>
        <tissue evidence="2">Whole specimen</tissue>
    </source>
</reference>
<dbReference type="CDD" id="cd01650">
    <property type="entry name" value="RT_nLTR_like"/>
    <property type="match status" value="1"/>
</dbReference>
<dbReference type="InterPro" id="IPR043502">
    <property type="entry name" value="DNA/RNA_pol_sf"/>
</dbReference>
<evidence type="ECO:0000313" key="2">
    <source>
        <dbReference type="EMBL" id="KAK6167371.1"/>
    </source>
</evidence>
<dbReference type="SUPFAM" id="SSF56672">
    <property type="entry name" value="DNA/RNA polymerases"/>
    <property type="match status" value="1"/>
</dbReference>
<dbReference type="Pfam" id="PF00078">
    <property type="entry name" value="RVT_1"/>
    <property type="match status" value="1"/>
</dbReference>
<accession>A0AAN8G4C1</accession>
<keyword evidence="3" id="KW-1185">Reference proteome</keyword>
<dbReference type="EMBL" id="JAZGQO010000018">
    <property type="protein sequence ID" value="KAK6167371.1"/>
    <property type="molecule type" value="Genomic_DNA"/>
</dbReference>
<organism evidence="2 3">
    <name type="scientific">Patella caerulea</name>
    <name type="common">Rayed Mediterranean limpet</name>
    <dbReference type="NCBI Taxonomy" id="87958"/>
    <lineage>
        <taxon>Eukaryota</taxon>
        <taxon>Metazoa</taxon>
        <taxon>Spiralia</taxon>
        <taxon>Lophotrochozoa</taxon>
        <taxon>Mollusca</taxon>
        <taxon>Gastropoda</taxon>
        <taxon>Patellogastropoda</taxon>
        <taxon>Patelloidea</taxon>
        <taxon>Patellidae</taxon>
        <taxon>Patella</taxon>
    </lineage>
</organism>
<feature type="domain" description="Reverse transcriptase" evidence="1">
    <location>
        <begin position="236"/>
        <end position="487"/>
    </location>
</feature>
<evidence type="ECO:0000313" key="3">
    <source>
        <dbReference type="Proteomes" id="UP001347796"/>
    </source>
</evidence>
<dbReference type="InterPro" id="IPR000477">
    <property type="entry name" value="RT_dom"/>
</dbReference>
<evidence type="ECO:0000259" key="1">
    <source>
        <dbReference type="PROSITE" id="PS50878"/>
    </source>
</evidence>
<protein>
    <recommendedName>
        <fullName evidence="1">Reverse transcriptase domain-containing protein</fullName>
    </recommendedName>
</protein>
<proteinExistence type="predicted"/>
<gene>
    <name evidence="2" type="ORF">SNE40_021416</name>
</gene>
<dbReference type="PROSITE" id="PS50878">
    <property type="entry name" value="RT_POL"/>
    <property type="match status" value="1"/>
</dbReference>
<dbReference type="PANTHER" id="PTHR33332">
    <property type="entry name" value="REVERSE TRANSCRIPTASE DOMAIN-CONTAINING PROTEIN"/>
    <property type="match status" value="1"/>
</dbReference>
<comment type="caution">
    <text evidence="2">The sequence shown here is derived from an EMBL/GenBank/DDBJ whole genome shotgun (WGS) entry which is preliminary data.</text>
</comment>
<dbReference type="Proteomes" id="UP001347796">
    <property type="component" value="Unassembled WGS sequence"/>
</dbReference>